<dbReference type="PROSITE" id="PS51257">
    <property type="entry name" value="PROKAR_LIPOPROTEIN"/>
    <property type="match status" value="1"/>
</dbReference>
<evidence type="ECO:0000313" key="4">
    <source>
        <dbReference type="Proteomes" id="UP001430356"/>
    </source>
</evidence>
<name>A0AAW0F021_9TRYP</name>
<feature type="domain" description="Fungal lipase-type" evidence="2">
    <location>
        <begin position="94"/>
        <end position="238"/>
    </location>
</feature>
<comment type="caution">
    <text evidence="3">The sequence shown here is derived from an EMBL/GenBank/DDBJ whole genome shotgun (WGS) entry which is preliminary data.</text>
</comment>
<dbReference type="EMBL" id="JAECZO010000490">
    <property type="protein sequence ID" value="KAK7199500.1"/>
    <property type="molecule type" value="Genomic_DNA"/>
</dbReference>
<dbReference type="PANTHER" id="PTHR45856">
    <property type="entry name" value="ALPHA/BETA-HYDROLASES SUPERFAMILY PROTEIN"/>
    <property type="match status" value="1"/>
</dbReference>
<dbReference type="SUPFAM" id="SSF53474">
    <property type="entry name" value="alpha/beta-Hydrolases"/>
    <property type="match status" value="1"/>
</dbReference>
<dbReference type="Proteomes" id="UP001430356">
    <property type="component" value="Unassembled WGS sequence"/>
</dbReference>
<feature type="signal peptide" evidence="1">
    <location>
        <begin position="1"/>
        <end position="24"/>
    </location>
</feature>
<sequence>MKRAVIAAVAVAAVLLGCVGLSAAAPLQPYVYNDAYRSHIFARVSYCSPSSVIQWTCGIICNTNPGFQPDTLLQSSDLDAFGYTGVDHTNQQIVVAFRGTSSLTNWLQNLKYFRTPYTLSTTCGSQCLVHRGFYSTYNSVRPQMLRSATRLIASFPTYQVLVTGHSLGGALSVLAAVDLQRHLNSLTTSPKPLALYTFGAPRVGNPDFTRWADQLLANGPHYRLTHARDPVPHLPFMRFGYLHAPTEVFYRTADNSSMRVCVDSATAESNDCANSLFAWNTGDHLKYLGEPTGCTAALTAAAERDAQLPMHMYVELTLEHLNTYGDL</sequence>
<dbReference type="InterPro" id="IPR051218">
    <property type="entry name" value="Sec_MonoDiacylglyc_Lipase"/>
</dbReference>
<dbReference type="CDD" id="cd00519">
    <property type="entry name" value="Lipase_3"/>
    <property type="match status" value="1"/>
</dbReference>
<dbReference type="AlphaFoldDB" id="A0AAW0F021"/>
<dbReference type="Pfam" id="PF01764">
    <property type="entry name" value="Lipase_3"/>
    <property type="match status" value="1"/>
</dbReference>
<dbReference type="InterPro" id="IPR029058">
    <property type="entry name" value="AB_hydrolase_fold"/>
</dbReference>
<organism evidence="3 4">
    <name type="scientific">Novymonas esmeraldas</name>
    <dbReference type="NCBI Taxonomy" id="1808958"/>
    <lineage>
        <taxon>Eukaryota</taxon>
        <taxon>Discoba</taxon>
        <taxon>Euglenozoa</taxon>
        <taxon>Kinetoplastea</taxon>
        <taxon>Metakinetoplastina</taxon>
        <taxon>Trypanosomatida</taxon>
        <taxon>Trypanosomatidae</taxon>
        <taxon>Novymonas</taxon>
    </lineage>
</organism>
<protein>
    <submittedName>
        <fullName evidence="3">Lipase</fullName>
    </submittedName>
</protein>
<dbReference type="GO" id="GO:0006629">
    <property type="term" value="P:lipid metabolic process"/>
    <property type="evidence" value="ECO:0007669"/>
    <property type="project" value="InterPro"/>
</dbReference>
<gene>
    <name evidence="3" type="ORF">NESM_000926800</name>
</gene>
<dbReference type="PANTHER" id="PTHR45856:SF25">
    <property type="entry name" value="FUNGAL LIPASE-LIKE DOMAIN-CONTAINING PROTEIN"/>
    <property type="match status" value="1"/>
</dbReference>
<feature type="chain" id="PRO_5043586774" evidence="1">
    <location>
        <begin position="25"/>
        <end position="327"/>
    </location>
</feature>
<evidence type="ECO:0000313" key="3">
    <source>
        <dbReference type="EMBL" id="KAK7199500.1"/>
    </source>
</evidence>
<evidence type="ECO:0000256" key="1">
    <source>
        <dbReference type="SAM" id="SignalP"/>
    </source>
</evidence>
<accession>A0AAW0F021</accession>
<keyword evidence="4" id="KW-1185">Reference proteome</keyword>
<keyword evidence="1" id="KW-0732">Signal</keyword>
<reference evidence="3 4" key="1">
    <citation type="journal article" date="2021" name="MBio">
        <title>A New Model Trypanosomatid, Novymonas esmeraldas: Genomic Perception of Its 'Candidatus Pandoraea novymonadis' Endosymbiont.</title>
        <authorList>
            <person name="Zakharova A."/>
            <person name="Saura A."/>
            <person name="Butenko A."/>
            <person name="Podesvova L."/>
            <person name="Warmusova S."/>
            <person name="Kostygov A.Y."/>
            <person name="Nenarokova A."/>
            <person name="Lukes J."/>
            <person name="Opperdoes F.R."/>
            <person name="Yurchenko V."/>
        </authorList>
    </citation>
    <scope>NUCLEOTIDE SEQUENCE [LARGE SCALE GENOMIC DNA]</scope>
    <source>
        <strain evidence="3 4">E262AT.01</strain>
    </source>
</reference>
<proteinExistence type="predicted"/>
<dbReference type="Gene3D" id="3.40.50.1820">
    <property type="entry name" value="alpha/beta hydrolase"/>
    <property type="match status" value="1"/>
</dbReference>
<dbReference type="InterPro" id="IPR002921">
    <property type="entry name" value="Fungal_lipase-type"/>
</dbReference>
<evidence type="ECO:0000259" key="2">
    <source>
        <dbReference type="Pfam" id="PF01764"/>
    </source>
</evidence>